<accession>A0ABT6SU57</accession>
<comment type="caution">
    <text evidence="3">The sequence shown here is derived from an EMBL/GenBank/DDBJ whole genome shotgun (WGS) entry which is preliminary data.</text>
</comment>
<dbReference type="SUPFAM" id="SSF55729">
    <property type="entry name" value="Acyl-CoA N-acyltransferases (Nat)"/>
    <property type="match status" value="1"/>
</dbReference>
<dbReference type="InterPro" id="IPR038740">
    <property type="entry name" value="BioF2-like_GNAT_dom"/>
</dbReference>
<proteinExistence type="predicted"/>
<evidence type="ECO:0000313" key="3">
    <source>
        <dbReference type="EMBL" id="MDI3419111.1"/>
    </source>
</evidence>
<sequence length="409" mass="44751">MTVCLAPEAPAVTASLCRDGEEFAALGPSWNRLHQRCSAATAFQSHAWLSSWWRVYGKPGRLRILLVRRGGALIGAAALTLTHRPLPVLVPLGGAVSDFADVLVDDEHRGVALPALVGALGRLARHRVVDLREVRPAAAAQELFERWPGPRHRREDSVCLELPALAMDGLMGRLTCSRAQRARAKLRKLDAAGIEARPVSGPAEVPEAVDVLLRLHARQWQGRAVTPEHLSPEFARHLRSAVQGMMRTGNAAMTLYRLDGRTVAANLSLQDRSVSGGYLYGADPELRRRKLDVATMLLRRDAELAVAEGRSVISLLRGDEPYKHHWKPERVDNQRLLLAPPGTSPLLDLYRAQLDGRRVLARTVRRHAPVVAAWRSRISTACRSSATPSASPSGSPDEGTSSRRPRSSS</sequence>
<gene>
    <name evidence="3" type="ORF">QIT00_11145</name>
</gene>
<dbReference type="Gene3D" id="3.40.630.30">
    <property type="match status" value="1"/>
</dbReference>
<feature type="region of interest" description="Disordered" evidence="1">
    <location>
        <begin position="381"/>
        <end position="409"/>
    </location>
</feature>
<dbReference type="GO" id="GO:0016746">
    <property type="term" value="F:acyltransferase activity"/>
    <property type="evidence" value="ECO:0007669"/>
    <property type="project" value="UniProtKB-KW"/>
</dbReference>
<keyword evidence="3" id="KW-0012">Acyltransferase</keyword>
<keyword evidence="4" id="KW-1185">Reference proteome</keyword>
<feature type="domain" description="BioF2-like acetyltransferase" evidence="2">
    <location>
        <begin position="178"/>
        <end position="324"/>
    </location>
</feature>
<dbReference type="EC" id="2.3.1.-" evidence="3"/>
<dbReference type="Proteomes" id="UP001237105">
    <property type="component" value="Unassembled WGS sequence"/>
</dbReference>
<feature type="compositionally biased region" description="Low complexity" evidence="1">
    <location>
        <begin position="381"/>
        <end position="396"/>
    </location>
</feature>
<protein>
    <submittedName>
        <fullName evidence="3">GNAT family N-acetyltransferase</fullName>
        <ecNumber evidence="3">2.3.1.-</ecNumber>
    </submittedName>
</protein>
<keyword evidence="3" id="KW-0808">Transferase</keyword>
<evidence type="ECO:0000313" key="4">
    <source>
        <dbReference type="Proteomes" id="UP001237105"/>
    </source>
</evidence>
<dbReference type="InterPro" id="IPR016181">
    <property type="entry name" value="Acyl_CoA_acyltransferase"/>
</dbReference>
<evidence type="ECO:0000259" key="2">
    <source>
        <dbReference type="Pfam" id="PF13480"/>
    </source>
</evidence>
<name>A0ABT6SU57_9ACTN</name>
<dbReference type="Pfam" id="PF13480">
    <property type="entry name" value="Acetyltransf_6"/>
    <property type="match status" value="1"/>
</dbReference>
<organism evidence="3 4">
    <name type="scientific">Streptomyces luteolus</name>
    <dbReference type="NCBI Taxonomy" id="3043615"/>
    <lineage>
        <taxon>Bacteria</taxon>
        <taxon>Bacillati</taxon>
        <taxon>Actinomycetota</taxon>
        <taxon>Actinomycetes</taxon>
        <taxon>Kitasatosporales</taxon>
        <taxon>Streptomycetaceae</taxon>
        <taxon>Streptomyces</taxon>
    </lineage>
</organism>
<reference evidence="3 4" key="1">
    <citation type="submission" date="2023-05" db="EMBL/GenBank/DDBJ databases">
        <title>Draft genome sequence of Streptomyces sp. B-S-A12 isolated from a cave soil in Thailand.</title>
        <authorList>
            <person name="Chamroensaksri N."/>
            <person name="Muangham S."/>
        </authorList>
    </citation>
    <scope>NUCLEOTIDE SEQUENCE [LARGE SCALE GENOMIC DNA]</scope>
    <source>
        <strain evidence="3 4">B-S-A12</strain>
    </source>
</reference>
<dbReference type="EMBL" id="JASCIS010000009">
    <property type="protein sequence ID" value="MDI3419111.1"/>
    <property type="molecule type" value="Genomic_DNA"/>
</dbReference>
<evidence type="ECO:0000256" key="1">
    <source>
        <dbReference type="SAM" id="MobiDB-lite"/>
    </source>
</evidence>